<dbReference type="Proteomes" id="UP000244446">
    <property type="component" value="Unassembled WGS sequence"/>
</dbReference>
<evidence type="ECO:0000256" key="5">
    <source>
        <dbReference type="ARBA" id="ARBA00023136"/>
    </source>
</evidence>
<evidence type="ECO:0000256" key="8">
    <source>
        <dbReference type="SAM" id="Phobius"/>
    </source>
</evidence>
<dbReference type="GO" id="GO:0045454">
    <property type="term" value="P:cell redox homeostasis"/>
    <property type="evidence" value="ECO:0007669"/>
    <property type="project" value="TreeGrafter"/>
</dbReference>
<dbReference type="Pfam" id="PF13899">
    <property type="entry name" value="Thioredoxin_7"/>
    <property type="match status" value="1"/>
</dbReference>
<dbReference type="Pfam" id="PF02683">
    <property type="entry name" value="DsbD_TM"/>
    <property type="match status" value="1"/>
</dbReference>
<dbReference type="GO" id="GO:0016020">
    <property type="term" value="C:membrane"/>
    <property type="evidence" value="ECO:0007669"/>
    <property type="project" value="UniProtKB-SubCell"/>
</dbReference>
<dbReference type="InterPro" id="IPR036929">
    <property type="entry name" value="DsbDN_sf"/>
</dbReference>
<keyword evidence="2 8" id="KW-0812">Transmembrane</keyword>
<evidence type="ECO:0000256" key="6">
    <source>
        <dbReference type="ARBA" id="ARBA00023284"/>
    </source>
</evidence>
<keyword evidence="5 8" id="KW-0472">Membrane</keyword>
<evidence type="ECO:0000259" key="11">
    <source>
        <dbReference type="Pfam" id="PF11412"/>
    </source>
</evidence>
<evidence type="ECO:0000313" key="13">
    <source>
        <dbReference type="Proteomes" id="UP000244446"/>
    </source>
</evidence>
<feature type="chain" id="PRO_5015687915" evidence="9">
    <location>
        <begin position="32"/>
        <end position="594"/>
    </location>
</feature>
<evidence type="ECO:0000256" key="9">
    <source>
        <dbReference type="SAM" id="SignalP"/>
    </source>
</evidence>
<accession>A0A2T7G8H1</accession>
<keyword evidence="3" id="KW-0201">Cytochrome c-type biogenesis</keyword>
<evidence type="ECO:0000256" key="4">
    <source>
        <dbReference type="ARBA" id="ARBA00022989"/>
    </source>
</evidence>
<keyword evidence="9" id="KW-0732">Signal</keyword>
<dbReference type="Pfam" id="PF11412">
    <property type="entry name" value="DsbD_N"/>
    <property type="match status" value="1"/>
</dbReference>
<evidence type="ECO:0000259" key="10">
    <source>
        <dbReference type="Pfam" id="PF02683"/>
    </source>
</evidence>
<dbReference type="GO" id="GO:0017004">
    <property type="term" value="P:cytochrome complex assembly"/>
    <property type="evidence" value="ECO:0007669"/>
    <property type="project" value="UniProtKB-KW"/>
</dbReference>
<feature type="transmembrane region" description="Helical" evidence="8">
    <location>
        <begin position="258"/>
        <end position="280"/>
    </location>
</feature>
<keyword evidence="4 8" id="KW-1133">Transmembrane helix</keyword>
<dbReference type="NCBIfam" id="NF001419">
    <property type="entry name" value="PRK00293.1"/>
    <property type="match status" value="1"/>
</dbReference>
<dbReference type="PANTHER" id="PTHR32234">
    <property type="entry name" value="THIOL:DISULFIDE INTERCHANGE PROTEIN DSBD"/>
    <property type="match status" value="1"/>
</dbReference>
<feature type="signal peptide" evidence="9">
    <location>
        <begin position="1"/>
        <end position="31"/>
    </location>
</feature>
<gene>
    <name evidence="12" type="ORF">DC366_07550</name>
</gene>
<evidence type="ECO:0000256" key="2">
    <source>
        <dbReference type="ARBA" id="ARBA00022692"/>
    </source>
</evidence>
<dbReference type="InterPro" id="IPR036249">
    <property type="entry name" value="Thioredoxin-like_sf"/>
</dbReference>
<feature type="transmembrane region" description="Helical" evidence="8">
    <location>
        <begin position="434"/>
        <end position="454"/>
    </location>
</feature>
<dbReference type="OrthoDB" id="9811036at2"/>
<protein>
    <submittedName>
        <fullName evidence="12">Cytochrome C biogenesis protein</fullName>
    </submittedName>
</protein>
<feature type="transmembrane region" description="Helical" evidence="8">
    <location>
        <begin position="179"/>
        <end position="209"/>
    </location>
</feature>
<dbReference type="SUPFAM" id="SSF74863">
    <property type="entry name" value="Thiol:disulfide interchange protein DsbD, N-terminal domain (DsbD-alpha)"/>
    <property type="match status" value="1"/>
</dbReference>
<reference evidence="12 13" key="1">
    <citation type="submission" date="2018-04" db="EMBL/GenBank/DDBJ databases">
        <title>Pelagivirga bohaiensis gen. nov., sp. nov., a bacterium isolated from the Bohai Sea.</title>
        <authorList>
            <person name="Ji X."/>
        </authorList>
    </citation>
    <scope>NUCLEOTIDE SEQUENCE [LARGE SCALE GENOMIC DNA]</scope>
    <source>
        <strain evidence="12 13">BH-SD19</strain>
    </source>
</reference>
<keyword evidence="6" id="KW-0676">Redox-active center</keyword>
<feature type="region of interest" description="Disordered" evidence="7">
    <location>
        <begin position="575"/>
        <end position="594"/>
    </location>
</feature>
<proteinExistence type="predicted"/>
<keyword evidence="13" id="KW-1185">Reference proteome</keyword>
<evidence type="ECO:0000256" key="7">
    <source>
        <dbReference type="SAM" id="MobiDB-lite"/>
    </source>
</evidence>
<feature type="transmembrane region" description="Helical" evidence="8">
    <location>
        <begin position="336"/>
        <end position="357"/>
    </location>
</feature>
<comment type="subcellular location">
    <subcellularLocation>
        <location evidence="1">Membrane</location>
        <topology evidence="1">Multi-pass membrane protein</topology>
    </subcellularLocation>
</comment>
<dbReference type="Gene3D" id="3.40.30.10">
    <property type="entry name" value="Glutaredoxin"/>
    <property type="match status" value="1"/>
</dbReference>
<feature type="domain" description="Thiol:disulfide interchange protein DsbD N-terminal" evidence="11">
    <location>
        <begin position="39"/>
        <end position="144"/>
    </location>
</feature>
<evidence type="ECO:0000256" key="1">
    <source>
        <dbReference type="ARBA" id="ARBA00004141"/>
    </source>
</evidence>
<evidence type="ECO:0000256" key="3">
    <source>
        <dbReference type="ARBA" id="ARBA00022748"/>
    </source>
</evidence>
<name>A0A2T7G8H1_9RHOB</name>
<feature type="transmembrane region" description="Helical" evidence="8">
    <location>
        <begin position="221"/>
        <end position="246"/>
    </location>
</feature>
<feature type="transmembrane region" description="Helical" evidence="8">
    <location>
        <begin position="378"/>
        <end position="395"/>
    </location>
</feature>
<evidence type="ECO:0000313" key="12">
    <source>
        <dbReference type="EMBL" id="PVA10722.1"/>
    </source>
</evidence>
<dbReference type="RefSeq" id="WP_108691581.1">
    <property type="nucleotide sequence ID" value="NZ_QCYH01000003.1"/>
</dbReference>
<dbReference type="InterPro" id="IPR003834">
    <property type="entry name" value="Cyt_c_assmbl_TM_dom"/>
</dbReference>
<dbReference type="PROSITE" id="PS00194">
    <property type="entry name" value="THIOREDOXIN_1"/>
    <property type="match status" value="1"/>
</dbReference>
<dbReference type="EMBL" id="QCYH01000003">
    <property type="protein sequence ID" value="PVA10722.1"/>
    <property type="molecule type" value="Genomic_DNA"/>
</dbReference>
<feature type="transmembrane region" description="Helical" evidence="8">
    <location>
        <begin position="301"/>
        <end position="330"/>
    </location>
</feature>
<organism evidence="12 13">
    <name type="scientific">Pelagivirga sediminicola</name>
    <dbReference type="NCBI Taxonomy" id="2170575"/>
    <lineage>
        <taxon>Bacteria</taxon>
        <taxon>Pseudomonadati</taxon>
        <taxon>Pseudomonadota</taxon>
        <taxon>Alphaproteobacteria</taxon>
        <taxon>Rhodobacterales</taxon>
        <taxon>Paracoccaceae</taxon>
        <taxon>Pelagivirga</taxon>
    </lineage>
</organism>
<dbReference type="AlphaFoldDB" id="A0A2T7G8H1"/>
<dbReference type="Gene3D" id="2.60.40.1250">
    <property type="entry name" value="Thiol:disulfide interchange protein DsbD, N-terminal domain"/>
    <property type="match status" value="1"/>
</dbReference>
<comment type="caution">
    <text evidence="12">The sequence shown here is derived from an EMBL/GenBank/DDBJ whole genome shotgun (WGS) entry which is preliminary data.</text>
</comment>
<dbReference type="InterPro" id="IPR017937">
    <property type="entry name" value="Thioredoxin_CS"/>
</dbReference>
<feature type="domain" description="Cytochrome C biogenesis protein transmembrane" evidence="10">
    <location>
        <begin position="179"/>
        <end position="395"/>
    </location>
</feature>
<dbReference type="GO" id="GO:0015035">
    <property type="term" value="F:protein-disulfide reductase activity"/>
    <property type="evidence" value="ECO:0007669"/>
    <property type="project" value="TreeGrafter"/>
</dbReference>
<dbReference type="SUPFAM" id="SSF52833">
    <property type="entry name" value="Thioredoxin-like"/>
    <property type="match status" value="1"/>
</dbReference>
<dbReference type="PANTHER" id="PTHR32234:SF0">
    <property type="entry name" value="THIOL:DISULFIDE INTERCHANGE PROTEIN DSBD"/>
    <property type="match status" value="1"/>
</dbReference>
<feature type="transmembrane region" description="Helical" evidence="8">
    <location>
        <begin position="401"/>
        <end position="422"/>
    </location>
</feature>
<dbReference type="InterPro" id="IPR028250">
    <property type="entry name" value="DsbDN"/>
</dbReference>
<sequence>MNNTTVKYALRAFRSIAAALAVSVAGLAASAQGLGQSANAPLPVSEAFQIDIAEGDDGARILSWEIAEGYYLYRDQLAAETAEGTAVPLETAPGIMMDDPTFGSVEIYLDSARAVMAPASGEVTVTWQGCQDGGICYPPVSRTLAAADGAGAAAPQAGGIALAKETGIIDTLRARGGTLLVLAGFLGFGLLLAFTPCVFPMVPILAGLLTRQGETLTVRRGAALSGVYVLAMASAFGLLGVAAAWSGQNLQMALQSPVAIYVVAAIFVALALSMFGLFELQLPDAWARRLSPAGGARRGTFGGAATLGFTSALIVGPCVTAPLAGALLYIAGTGDLALGAGALFALGLGQGIPLMVAGTLGAHVLPRAGAWMDGAKRIFGFVFLGMAIWLLGRLIQGPATLALWAALLVGAAIFAGAMDLLAPDATPARRGVKSAGIMSLIAGAIMAVGAALGGSDPLRPLAMLQSQGSRAGDAGSAVSFETVTNARDLDGAISAKADMPAMIYVTADWCVTCRVIERNVWPDTGVQAALSAVNVIAADVSDFGADGQEMLAQLGAAGPPTMVFLDRSRAEAPGTRIIGDTGPGAVKTSAEAIR</sequence>